<name>A0AAX2M614_CHRVL</name>
<dbReference type="RefSeq" id="WP_207552529.1">
    <property type="nucleotide sequence ID" value="NZ_JBHMEH010000096.1"/>
</dbReference>
<evidence type="ECO:0000256" key="1">
    <source>
        <dbReference type="ARBA" id="ARBA00022801"/>
    </source>
</evidence>
<dbReference type="Pfam" id="PF20434">
    <property type="entry name" value="BD-FAE"/>
    <property type="match status" value="1"/>
</dbReference>
<dbReference type="AlphaFoldDB" id="A0AAX2M614"/>
<accession>A0AAX2M614</accession>
<comment type="caution">
    <text evidence="3">The sequence shown here is derived from an EMBL/GenBank/DDBJ whole genome shotgun (WGS) entry which is preliminary data.</text>
</comment>
<evidence type="ECO:0000313" key="3">
    <source>
        <dbReference type="EMBL" id="SUX31628.1"/>
    </source>
</evidence>
<dbReference type="PANTHER" id="PTHR48081">
    <property type="entry name" value="AB HYDROLASE SUPERFAMILY PROTEIN C4A8.06C"/>
    <property type="match status" value="1"/>
</dbReference>
<dbReference type="Gene3D" id="3.40.50.1820">
    <property type="entry name" value="alpha/beta hydrolase"/>
    <property type="match status" value="1"/>
</dbReference>
<evidence type="ECO:0000313" key="4">
    <source>
        <dbReference type="Proteomes" id="UP000254029"/>
    </source>
</evidence>
<dbReference type="EMBL" id="UIGR01000001">
    <property type="protein sequence ID" value="SUX31628.1"/>
    <property type="molecule type" value="Genomic_DNA"/>
</dbReference>
<dbReference type="InterPro" id="IPR029058">
    <property type="entry name" value="AB_hydrolase_fold"/>
</dbReference>
<keyword evidence="1 3" id="KW-0378">Hydrolase</keyword>
<sequence>MPYGRGQLDAIARDLAACGFAVWNLGYRRVGAPAGGWPNTGEDVIRGIEYLSILAAKGADLDLDRIALVGHSAGGHLALWAAAQALHGIRIKAVVGEAPITDLQHAFEIGLGRGAVADLLGGMSSEQPERYAAASPLNLLPLGMPQLLVHASQDDAVPIEMSRAYAVAALAAGDPATLAELPDSSHMAFIDPASSAHGTVCEWLSSVLGSHS</sequence>
<dbReference type="InterPro" id="IPR050300">
    <property type="entry name" value="GDXG_lipolytic_enzyme"/>
</dbReference>
<proteinExistence type="predicted"/>
<evidence type="ECO:0000259" key="2">
    <source>
        <dbReference type="Pfam" id="PF20434"/>
    </source>
</evidence>
<protein>
    <submittedName>
        <fullName evidence="3">Predicted dienelactone hydrolase</fullName>
    </submittedName>
</protein>
<dbReference type="Proteomes" id="UP000254029">
    <property type="component" value="Unassembled WGS sequence"/>
</dbReference>
<dbReference type="GO" id="GO:0016787">
    <property type="term" value="F:hydrolase activity"/>
    <property type="evidence" value="ECO:0007669"/>
    <property type="project" value="UniProtKB-KW"/>
</dbReference>
<organism evidence="3 4">
    <name type="scientific">Chromobacterium violaceum</name>
    <dbReference type="NCBI Taxonomy" id="536"/>
    <lineage>
        <taxon>Bacteria</taxon>
        <taxon>Pseudomonadati</taxon>
        <taxon>Pseudomonadota</taxon>
        <taxon>Betaproteobacteria</taxon>
        <taxon>Neisseriales</taxon>
        <taxon>Chromobacteriaceae</taxon>
        <taxon>Chromobacterium</taxon>
    </lineage>
</organism>
<dbReference type="InterPro" id="IPR049492">
    <property type="entry name" value="BD-FAE-like_dom"/>
</dbReference>
<reference evidence="3 4" key="1">
    <citation type="submission" date="2018-06" db="EMBL/GenBank/DDBJ databases">
        <authorList>
            <consortium name="Pathogen Informatics"/>
            <person name="Doyle S."/>
        </authorList>
    </citation>
    <scope>NUCLEOTIDE SEQUENCE [LARGE SCALE GENOMIC DNA]</scope>
    <source>
        <strain evidence="3 4">NCTC8684</strain>
    </source>
</reference>
<feature type="domain" description="BD-FAE-like" evidence="2">
    <location>
        <begin position="10"/>
        <end position="164"/>
    </location>
</feature>
<gene>
    <name evidence="3" type="ORF">NCTC8684_00677</name>
</gene>
<dbReference type="SUPFAM" id="SSF53474">
    <property type="entry name" value="alpha/beta-Hydrolases"/>
    <property type="match status" value="1"/>
</dbReference>